<proteinExistence type="predicted"/>
<dbReference type="AlphaFoldDB" id="H0ENG7"/>
<organism evidence="1 2">
    <name type="scientific">Glarea lozoyensis (strain ATCC 74030 / MF5533)</name>
    <dbReference type="NCBI Taxonomy" id="1104152"/>
    <lineage>
        <taxon>Eukaryota</taxon>
        <taxon>Fungi</taxon>
        <taxon>Dikarya</taxon>
        <taxon>Ascomycota</taxon>
        <taxon>Pezizomycotina</taxon>
        <taxon>Leotiomycetes</taxon>
        <taxon>Helotiales</taxon>
        <taxon>Helotiaceae</taxon>
        <taxon>Glarea</taxon>
    </lineage>
</organism>
<comment type="caution">
    <text evidence="1">The sequence shown here is derived from an EMBL/GenBank/DDBJ whole genome shotgun (WGS) entry which is preliminary data.</text>
</comment>
<dbReference type="InParanoid" id="H0ENG7"/>
<dbReference type="Proteomes" id="UP000005446">
    <property type="component" value="Unassembled WGS sequence"/>
</dbReference>
<evidence type="ECO:0000313" key="1">
    <source>
        <dbReference type="EMBL" id="EHL00088.1"/>
    </source>
</evidence>
<accession>H0ENG7</accession>
<gene>
    <name evidence="1" type="ORF">M7I_4171</name>
</gene>
<reference evidence="1 2" key="1">
    <citation type="journal article" date="2012" name="Eukaryot. Cell">
        <title>Genome sequence of the fungus Glarea lozoyensis: the first genome sequence of a species from the Helotiaceae family.</title>
        <authorList>
            <person name="Youssar L."/>
            <person name="Gruening B.A."/>
            <person name="Erxleben A."/>
            <person name="Guenther S."/>
            <person name="Huettel W."/>
        </authorList>
    </citation>
    <scope>NUCLEOTIDE SEQUENCE [LARGE SCALE GENOMIC DNA]</scope>
    <source>
        <strain evidence="2">ATCC 74030 / MF5533</strain>
    </source>
</reference>
<sequence length="40" mass="4515">MNKPFTWAALNIDCLASISDSALHELGNPHWSNRDLSPYE</sequence>
<evidence type="ECO:0000313" key="2">
    <source>
        <dbReference type="Proteomes" id="UP000005446"/>
    </source>
</evidence>
<protein>
    <submittedName>
        <fullName evidence="1">Uncharacterized protein</fullName>
    </submittedName>
</protein>
<dbReference type="HOGENOM" id="CLU_3299492_0_0_1"/>
<name>H0ENG7_GLAL7</name>
<dbReference type="EMBL" id="AGUE01000101">
    <property type="protein sequence ID" value="EHL00088.1"/>
    <property type="molecule type" value="Genomic_DNA"/>
</dbReference>
<keyword evidence="2" id="KW-1185">Reference proteome</keyword>